<gene>
    <name evidence="1" type="ORF">I7X13_16955</name>
</gene>
<reference evidence="1 2" key="1">
    <citation type="submission" date="2020-12" db="EMBL/GenBank/DDBJ databases">
        <title>Hymenobacter sp.</title>
        <authorList>
            <person name="Kim M.K."/>
        </authorList>
    </citation>
    <scope>NUCLEOTIDE SEQUENCE [LARGE SCALE GENOMIC DNA]</scope>
    <source>
        <strain evidence="1 2">BT442</strain>
    </source>
</reference>
<organism evidence="1 2">
    <name type="scientific">Hymenobacter negativus</name>
    <dbReference type="NCBI Taxonomy" id="2795026"/>
    <lineage>
        <taxon>Bacteria</taxon>
        <taxon>Pseudomonadati</taxon>
        <taxon>Bacteroidota</taxon>
        <taxon>Cytophagia</taxon>
        <taxon>Cytophagales</taxon>
        <taxon>Hymenobacteraceae</taxon>
        <taxon>Hymenobacter</taxon>
    </lineage>
</organism>
<dbReference type="Proteomes" id="UP000625631">
    <property type="component" value="Unassembled WGS sequence"/>
</dbReference>
<evidence type="ECO:0000313" key="2">
    <source>
        <dbReference type="Proteomes" id="UP000625631"/>
    </source>
</evidence>
<accession>A0ABS0QAR3</accession>
<keyword evidence="2" id="KW-1185">Reference proteome</keyword>
<comment type="caution">
    <text evidence="1">The sequence shown here is derived from an EMBL/GenBank/DDBJ whole genome shotgun (WGS) entry which is preliminary data.</text>
</comment>
<sequence length="326" mass="35786">MRPLPAFFGPTAAVPGISGKWIGRLAAIGGMVLGVVRPATAQASYTGQLGGARVEMLLEQIILPRGIGVYLYSKVGTPIVLNSNIRHGALVLTEYTADRPITQQTLFKTKYKPTATFTIPAFSFSTPVLHGTWRSLTTKRQLPLTLTLTTGPDDAGTAAAPPTALQMDAAPDYYFKTLLTGKSNDPATRVKAVQVIEKKTNRIIQQFPVNCRAIGSHNVSVDDYNFDGLLDFSIYEDDAETPDLASFGYNNSTSQYFLYDPAAKQFIASGFQGIGLTFDAKKKRVYKYTPTNTYGVVTEAEYRVVNNHLVLIGKRTFERYPHLKDL</sequence>
<evidence type="ECO:0000313" key="1">
    <source>
        <dbReference type="EMBL" id="MBH8559754.1"/>
    </source>
</evidence>
<protein>
    <submittedName>
        <fullName evidence="1">Uncharacterized protein</fullName>
    </submittedName>
</protein>
<dbReference type="InterPro" id="IPR058087">
    <property type="entry name" value="XAC2610_dom"/>
</dbReference>
<name>A0ABS0QAR3_9BACT</name>
<dbReference type="NCBIfam" id="NF047539">
    <property type="entry name" value="XAC2610_fam"/>
    <property type="match status" value="1"/>
</dbReference>
<dbReference type="RefSeq" id="WP_198076378.1">
    <property type="nucleotide sequence ID" value="NZ_JAEDAE010000008.1"/>
</dbReference>
<proteinExistence type="predicted"/>
<dbReference type="EMBL" id="JAEDAE010000008">
    <property type="protein sequence ID" value="MBH8559754.1"/>
    <property type="molecule type" value="Genomic_DNA"/>
</dbReference>